<dbReference type="Gene3D" id="1.10.10.60">
    <property type="entry name" value="Homeodomain-like"/>
    <property type="match status" value="2"/>
</dbReference>
<dbReference type="InterPro" id="IPR018060">
    <property type="entry name" value="HTH_AraC"/>
</dbReference>
<name>A0A9D2I3V6_9FIRM</name>
<sequence>MRIMPQIVNTGLYDASLVHKNVPSTRPRKVSMYEIELVFEDGGCSYIGKQTYPIKKGCIICAKPGQIRHTDLPYRCYYIHVIVEDSELAAMLNTVADFYTPSDSSKLKKAFCDLISTYVLPDWNQGISTTAKFLDIVSILVKDAQINAKDTTHRHENARVIQRALDYIDSNYTRDITLSDIADQVHLSKIYFHNLFVAATGQTPHGYLLSKRISAVKFLLTTTNKPFSQIALDCGFSSQSYMTYVFKRETSCTPMQYKKQMSLLWENP</sequence>
<dbReference type="SMART" id="SM00342">
    <property type="entry name" value="HTH_ARAC"/>
    <property type="match status" value="1"/>
</dbReference>
<evidence type="ECO:0000256" key="2">
    <source>
        <dbReference type="ARBA" id="ARBA00023125"/>
    </source>
</evidence>
<dbReference type="SUPFAM" id="SSF46689">
    <property type="entry name" value="Homeodomain-like"/>
    <property type="match status" value="2"/>
</dbReference>
<dbReference type="GO" id="GO:0003700">
    <property type="term" value="F:DNA-binding transcription factor activity"/>
    <property type="evidence" value="ECO:0007669"/>
    <property type="project" value="InterPro"/>
</dbReference>
<organism evidence="5 6">
    <name type="scientific">Candidatus Eisenbergiella merdipullorum</name>
    <dbReference type="NCBI Taxonomy" id="2838553"/>
    <lineage>
        <taxon>Bacteria</taxon>
        <taxon>Bacillati</taxon>
        <taxon>Bacillota</taxon>
        <taxon>Clostridia</taxon>
        <taxon>Lachnospirales</taxon>
        <taxon>Lachnospiraceae</taxon>
        <taxon>Eisenbergiella</taxon>
    </lineage>
</organism>
<reference evidence="5" key="2">
    <citation type="submission" date="2021-04" db="EMBL/GenBank/DDBJ databases">
        <authorList>
            <person name="Gilroy R."/>
        </authorList>
    </citation>
    <scope>NUCLEOTIDE SEQUENCE</scope>
    <source>
        <strain evidence="5">CHK179-7159</strain>
    </source>
</reference>
<keyword evidence="2" id="KW-0238">DNA-binding</keyword>
<dbReference type="PROSITE" id="PS01124">
    <property type="entry name" value="HTH_ARAC_FAMILY_2"/>
    <property type="match status" value="1"/>
</dbReference>
<dbReference type="GO" id="GO:0043565">
    <property type="term" value="F:sequence-specific DNA binding"/>
    <property type="evidence" value="ECO:0007669"/>
    <property type="project" value="InterPro"/>
</dbReference>
<accession>A0A9D2I3V6</accession>
<dbReference type="InterPro" id="IPR009057">
    <property type="entry name" value="Homeodomain-like_sf"/>
</dbReference>
<evidence type="ECO:0000256" key="3">
    <source>
        <dbReference type="ARBA" id="ARBA00023163"/>
    </source>
</evidence>
<evidence type="ECO:0000313" key="6">
    <source>
        <dbReference type="Proteomes" id="UP000886858"/>
    </source>
</evidence>
<keyword evidence="1" id="KW-0805">Transcription regulation</keyword>
<protein>
    <submittedName>
        <fullName evidence="5">AraC family transcriptional regulator</fullName>
    </submittedName>
</protein>
<reference evidence="5" key="1">
    <citation type="journal article" date="2021" name="PeerJ">
        <title>Extensive microbial diversity within the chicken gut microbiome revealed by metagenomics and culture.</title>
        <authorList>
            <person name="Gilroy R."/>
            <person name="Ravi A."/>
            <person name="Getino M."/>
            <person name="Pursley I."/>
            <person name="Horton D.L."/>
            <person name="Alikhan N.F."/>
            <person name="Baker D."/>
            <person name="Gharbi K."/>
            <person name="Hall N."/>
            <person name="Watson M."/>
            <person name="Adriaenssens E.M."/>
            <person name="Foster-Nyarko E."/>
            <person name="Jarju S."/>
            <person name="Secka A."/>
            <person name="Antonio M."/>
            <person name="Oren A."/>
            <person name="Chaudhuri R.R."/>
            <person name="La Ragione R."/>
            <person name="Hildebrand F."/>
            <person name="Pallen M.J."/>
        </authorList>
    </citation>
    <scope>NUCLEOTIDE SEQUENCE</scope>
    <source>
        <strain evidence="5">CHK179-7159</strain>
    </source>
</reference>
<evidence type="ECO:0000256" key="1">
    <source>
        <dbReference type="ARBA" id="ARBA00023015"/>
    </source>
</evidence>
<feature type="domain" description="HTH araC/xylS-type" evidence="4">
    <location>
        <begin position="162"/>
        <end position="260"/>
    </location>
</feature>
<comment type="caution">
    <text evidence="5">The sequence shown here is derived from an EMBL/GenBank/DDBJ whole genome shotgun (WGS) entry which is preliminary data.</text>
</comment>
<evidence type="ECO:0000259" key="4">
    <source>
        <dbReference type="PROSITE" id="PS01124"/>
    </source>
</evidence>
<dbReference type="PANTHER" id="PTHR43280">
    <property type="entry name" value="ARAC-FAMILY TRANSCRIPTIONAL REGULATOR"/>
    <property type="match status" value="1"/>
</dbReference>
<keyword evidence="3" id="KW-0804">Transcription</keyword>
<dbReference type="AlphaFoldDB" id="A0A9D2I3V6"/>
<proteinExistence type="predicted"/>
<dbReference type="Pfam" id="PF12833">
    <property type="entry name" value="HTH_18"/>
    <property type="match status" value="1"/>
</dbReference>
<dbReference type="EMBL" id="DWYY01000014">
    <property type="protein sequence ID" value="HJA91757.1"/>
    <property type="molecule type" value="Genomic_DNA"/>
</dbReference>
<dbReference type="PANTHER" id="PTHR43280:SF28">
    <property type="entry name" value="HTH-TYPE TRANSCRIPTIONAL ACTIVATOR RHAS"/>
    <property type="match status" value="1"/>
</dbReference>
<dbReference type="Proteomes" id="UP000886858">
    <property type="component" value="Unassembled WGS sequence"/>
</dbReference>
<evidence type="ECO:0000313" key="5">
    <source>
        <dbReference type="EMBL" id="HJA91757.1"/>
    </source>
</evidence>
<gene>
    <name evidence="5" type="ORF">H9717_01325</name>
</gene>